<proteinExistence type="predicted"/>
<dbReference type="Gene3D" id="2.30.40.10">
    <property type="entry name" value="Urease, subunit C, domain 1"/>
    <property type="match status" value="1"/>
</dbReference>
<dbReference type="PANTHER" id="PTHR32027:SF0">
    <property type="entry name" value="CYTOSINE DEAMINASE"/>
    <property type="match status" value="1"/>
</dbReference>
<dbReference type="SUPFAM" id="SSF51556">
    <property type="entry name" value="Metallo-dependent hydrolases"/>
    <property type="match status" value="1"/>
</dbReference>
<keyword evidence="3" id="KW-1185">Reference proteome</keyword>
<organism evidence="2 3">
    <name type="scientific">Nocardioides bigeumensis</name>
    <dbReference type="NCBI Taxonomy" id="433657"/>
    <lineage>
        <taxon>Bacteria</taxon>
        <taxon>Bacillati</taxon>
        <taxon>Actinomycetota</taxon>
        <taxon>Actinomycetes</taxon>
        <taxon>Propionibacteriales</taxon>
        <taxon>Nocardioidaceae</taxon>
        <taxon>Nocardioides</taxon>
    </lineage>
</organism>
<reference evidence="3" key="1">
    <citation type="journal article" date="2019" name="Int. J. Syst. Evol. Microbiol.">
        <title>The Global Catalogue of Microorganisms (GCM) 10K type strain sequencing project: providing services to taxonomists for standard genome sequencing and annotation.</title>
        <authorList>
            <consortium name="The Broad Institute Genomics Platform"/>
            <consortium name="The Broad Institute Genome Sequencing Center for Infectious Disease"/>
            <person name="Wu L."/>
            <person name="Ma J."/>
        </authorList>
    </citation>
    <scope>NUCLEOTIDE SEQUENCE [LARGE SCALE GENOMIC DNA]</scope>
    <source>
        <strain evidence="3">JCM 16021</strain>
    </source>
</reference>
<protein>
    <submittedName>
        <fullName evidence="2">Amidohydrolase family protein</fullName>
    </submittedName>
</protein>
<dbReference type="PANTHER" id="PTHR32027">
    <property type="entry name" value="CYTOSINE DEAMINASE"/>
    <property type="match status" value="1"/>
</dbReference>
<gene>
    <name evidence="2" type="ORF">GCM10009843_02470</name>
</gene>
<dbReference type="Gene3D" id="3.20.20.140">
    <property type="entry name" value="Metal-dependent hydrolases"/>
    <property type="match status" value="1"/>
</dbReference>
<name>A0ABP5JBI5_9ACTN</name>
<feature type="domain" description="Amidohydrolase 3" evidence="1">
    <location>
        <begin position="45"/>
        <end position="399"/>
    </location>
</feature>
<dbReference type="EMBL" id="BAAAQQ010000002">
    <property type="protein sequence ID" value="GAA2114188.1"/>
    <property type="molecule type" value="Genomic_DNA"/>
</dbReference>
<comment type="caution">
    <text evidence="2">The sequence shown here is derived from an EMBL/GenBank/DDBJ whole genome shotgun (WGS) entry which is preliminary data.</text>
</comment>
<accession>A0ABP5JBI5</accession>
<sequence length="417" mass="44988">MSQGPEYDVVVDNALLLDGSTTTLAVRDGHFVDRAAADIPAKEHVDAGGCLVTPAFVNAHMHLDKVYTLPMLDDRGLTAYTSGTMGDAATSIELASAVKRSYRRDWILPNVRRALDEALRHGVLHVQAFVDVDTTGGLEGMHAVLTARAEYAGRIDLQVVAFPQDGVVRDPGAAAMCEQALDLGADVVGGIPWIEHSDAAAREHVEWACALARERGLRVAMLVDDAGDPTLRTTQMLADQLLRHDLVGRGVACHARAVGTYEKPSILRLAGLAREAGLAFVSDPHTGPLHLPVRTFLDQGLDVALGQDDIEDAYYPWGRHNMLEVAFLAGHLLGFRTNVEQRLLVEMVTTRAAAAIGLAGHGLAVGDVADFCLHGQQRVVDLLREHEPPRAVYRRGRLVARTAPAVTTWGGERWAGD</sequence>
<dbReference type="InterPro" id="IPR032466">
    <property type="entry name" value="Metal_Hydrolase"/>
</dbReference>
<dbReference type="Proteomes" id="UP001500575">
    <property type="component" value="Unassembled WGS sequence"/>
</dbReference>
<dbReference type="InterPro" id="IPR011059">
    <property type="entry name" value="Metal-dep_hydrolase_composite"/>
</dbReference>
<dbReference type="RefSeq" id="WP_344301720.1">
    <property type="nucleotide sequence ID" value="NZ_BAAAQQ010000002.1"/>
</dbReference>
<dbReference type="SUPFAM" id="SSF51338">
    <property type="entry name" value="Composite domain of metallo-dependent hydrolases"/>
    <property type="match status" value="1"/>
</dbReference>
<dbReference type="InterPro" id="IPR052349">
    <property type="entry name" value="Metallo-hydrolase_Enzymes"/>
</dbReference>
<evidence type="ECO:0000313" key="3">
    <source>
        <dbReference type="Proteomes" id="UP001500575"/>
    </source>
</evidence>
<evidence type="ECO:0000259" key="1">
    <source>
        <dbReference type="Pfam" id="PF07969"/>
    </source>
</evidence>
<evidence type="ECO:0000313" key="2">
    <source>
        <dbReference type="EMBL" id="GAA2114188.1"/>
    </source>
</evidence>
<dbReference type="InterPro" id="IPR013108">
    <property type="entry name" value="Amidohydro_3"/>
</dbReference>
<dbReference type="Pfam" id="PF07969">
    <property type="entry name" value="Amidohydro_3"/>
    <property type="match status" value="1"/>
</dbReference>